<evidence type="ECO:0000313" key="3">
    <source>
        <dbReference type="Proteomes" id="UP000192276"/>
    </source>
</evidence>
<comment type="caution">
    <text evidence="2">The sequence shown here is derived from an EMBL/GenBank/DDBJ whole genome shotgun (WGS) entry which is preliminary data.</text>
</comment>
<reference evidence="3" key="1">
    <citation type="submission" date="2016-04" db="EMBL/GenBank/DDBJ databases">
        <authorList>
            <person name="Chen L."/>
            <person name="Zhuang W."/>
            <person name="Wang G."/>
        </authorList>
    </citation>
    <scope>NUCLEOTIDE SEQUENCE [LARGE SCALE GENOMIC DNA]</scope>
    <source>
        <strain evidence="3">208</strain>
    </source>
</reference>
<keyword evidence="1" id="KW-0732">Signal</keyword>
<dbReference type="EMBL" id="LWBP01000123">
    <property type="protein sequence ID" value="OQP62176.1"/>
    <property type="molecule type" value="Genomic_DNA"/>
</dbReference>
<name>A0A1V9FVA9_9BACT</name>
<proteinExistence type="predicted"/>
<feature type="signal peptide" evidence="1">
    <location>
        <begin position="1"/>
        <end position="21"/>
    </location>
</feature>
<dbReference type="Proteomes" id="UP000192276">
    <property type="component" value="Unassembled WGS sequence"/>
</dbReference>
<keyword evidence="3" id="KW-1185">Reference proteome</keyword>
<gene>
    <name evidence="2" type="ORF">A4R26_18015</name>
</gene>
<evidence type="ECO:0008006" key="4">
    <source>
        <dbReference type="Google" id="ProtNLM"/>
    </source>
</evidence>
<sequence length="167" mass="18710">MYMKTRLFTLVLATLAVPALAQQKPTAQFASQKTTAPAAPLINFENQKLQIDSIVQLAEGGQYLDHASFRGKAREGKYWVECFYNKKTKEILKANYIFTTDSANFSKCYYFKNNSVVKVLDNNTTNYYQVGNVVLTEQGTPANATLSKKFGELITDTFQALHAGLFP</sequence>
<evidence type="ECO:0000256" key="1">
    <source>
        <dbReference type="SAM" id="SignalP"/>
    </source>
</evidence>
<organism evidence="2 3">
    <name type="scientific">Niastella populi</name>
    <dbReference type="NCBI Taxonomy" id="550983"/>
    <lineage>
        <taxon>Bacteria</taxon>
        <taxon>Pseudomonadati</taxon>
        <taxon>Bacteroidota</taxon>
        <taxon>Chitinophagia</taxon>
        <taxon>Chitinophagales</taxon>
        <taxon>Chitinophagaceae</taxon>
        <taxon>Niastella</taxon>
    </lineage>
</organism>
<protein>
    <recommendedName>
        <fullName evidence="4">DUF4468 domain-containing protein</fullName>
    </recommendedName>
</protein>
<feature type="chain" id="PRO_5012099427" description="DUF4468 domain-containing protein" evidence="1">
    <location>
        <begin position="22"/>
        <end position="167"/>
    </location>
</feature>
<accession>A0A1V9FVA9</accession>
<evidence type="ECO:0000313" key="2">
    <source>
        <dbReference type="EMBL" id="OQP62176.1"/>
    </source>
</evidence>
<dbReference type="AlphaFoldDB" id="A0A1V9FVA9"/>